<dbReference type="Pfam" id="PF06367">
    <property type="entry name" value="Drf_FH3"/>
    <property type="match status" value="1"/>
</dbReference>
<dbReference type="GO" id="GO:0071474">
    <property type="term" value="P:cellular hyperosmotic response"/>
    <property type="evidence" value="ECO:0007669"/>
    <property type="project" value="UniProtKB-ARBA"/>
</dbReference>
<dbReference type="FunFam" id="1.20.58.2220:FF:000006">
    <property type="entry name" value="Cytokinesis protein sepA"/>
    <property type="match status" value="1"/>
</dbReference>
<feature type="region of interest" description="Disordered" evidence="4">
    <location>
        <begin position="963"/>
        <end position="1087"/>
    </location>
</feature>
<keyword evidence="9" id="KW-1185">Reference proteome</keyword>
<dbReference type="GO" id="GO:0043332">
    <property type="term" value="C:mating projection tip"/>
    <property type="evidence" value="ECO:0007669"/>
    <property type="project" value="TreeGrafter"/>
</dbReference>
<dbReference type="GO" id="GO:0045010">
    <property type="term" value="P:actin nucleation"/>
    <property type="evidence" value="ECO:0007669"/>
    <property type="project" value="UniProtKB-ARBA"/>
</dbReference>
<dbReference type="Gene3D" id="6.10.30.50">
    <property type="match status" value="1"/>
</dbReference>
<feature type="compositionally biased region" description="Basic and acidic residues" evidence="4">
    <location>
        <begin position="969"/>
        <end position="980"/>
    </location>
</feature>
<dbReference type="SMART" id="SM01140">
    <property type="entry name" value="Drf_GBD"/>
    <property type="match status" value="1"/>
</dbReference>
<evidence type="ECO:0000256" key="2">
    <source>
        <dbReference type="ARBA" id="ARBA00037935"/>
    </source>
</evidence>
<evidence type="ECO:0000256" key="1">
    <source>
        <dbReference type="ARBA" id="ARBA00023054"/>
    </source>
</evidence>
<evidence type="ECO:0000256" key="4">
    <source>
        <dbReference type="SAM" id="MobiDB-lite"/>
    </source>
</evidence>
<dbReference type="GO" id="GO:0032153">
    <property type="term" value="C:cell division site"/>
    <property type="evidence" value="ECO:0007669"/>
    <property type="project" value="UniProtKB-ARBA"/>
</dbReference>
<feature type="compositionally biased region" description="Pro residues" evidence="4">
    <location>
        <begin position="990"/>
        <end position="1001"/>
    </location>
</feature>
<organism evidence="8 9">
    <name type="scientific">Saccharomycopsis crataegensis</name>
    <dbReference type="NCBI Taxonomy" id="43959"/>
    <lineage>
        <taxon>Eukaryota</taxon>
        <taxon>Fungi</taxon>
        <taxon>Dikarya</taxon>
        <taxon>Ascomycota</taxon>
        <taxon>Saccharomycotina</taxon>
        <taxon>Saccharomycetes</taxon>
        <taxon>Saccharomycopsidaceae</taxon>
        <taxon>Saccharomycopsis</taxon>
    </lineage>
</organism>
<dbReference type="InterPro" id="IPR010472">
    <property type="entry name" value="FH3_dom"/>
</dbReference>
<evidence type="ECO:0000313" key="8">
    <source>
        <dbReference type="EMBL" id="GMM36158.1"/>
    </source>
</evidence>
<dbReference type="PANTHER" id="PTHR47102:SF2">
    <property type="entry name" value="PROTEIN BNI1"/>
    <property type="match status" value="1"/>
</dbReference>
<feature type="coiled-coil region" evidence="3">
    <location>
        <begin position="595"/>
        <end position="675"/>
    </location>
</feature>
<dbReference type="PRINTS" id="PR01217">
    <property type="entry name" value="PRICHEXTENSN"/>
</dbReference>
<feature type="compositionally biased region" description="Polar residues" evidence="4">
    <location>
        <begin position="103"/>
        <end position="121"/>
    </location>
</feature>
<dbReference type="SMART" id="SM01139">
    <property type="entry name" value="Drf_FH3"/>
    <property type="match status" value="1"/>
</dbReference>
<dbReference type="GO" id="GO:0003779">
    <property type="term" value="F:actin binding"/>
    <property type="evidence" value="ECO:0007669"/>
    <property type="project" value="InterPro"/>
</dbReference>
<dbReference type="InterPro" id="IPR042201">
    <property type="entry name" value="FH2_Formin_sf"/>
</dbReference>
<dbReference type="GO" id="GO:0051016">
    <property type="term" value="P:barbed-end actin filament capping"/>
    <property type="evidence" value="ECO:0007669"/>
    <property type="project" value="UniProtKB-ARBA"/>
</dbReference>
<dbReference type="EMBL" id="BTFZ01000011">
    <property type="protein sequence ID" value="GMM36158.1"/>
    <property type="molecule type" value="Genomic_DNA"/>
</dbReference>
<evidence type="ECO:0000256" key="3">
    <source>
        <dbReference type="SAM" id="Coils"/>
    </source>
</evidence>
<comment type="caution">
    <text evidence="8">The sequence shown here is derived from an EMBL/GenBank/DDBJ whole genome shotgun (WGS) entry which is preliminary data.</text>
</comment>
<gene>
    <name evidence="8" type="ORF">DASC09_034830</name>
</gene>
<evidence type="ECO:0000259" key="7">
    <source>
        <dbReference type="PROSITE" id="PS51444"/>
    </source>
</evidence>
<dbReference type="GO" id="GO:0030010">
    <property type="term" value="P:establishment of cell polarity"/>
    <property type="evidence" value="ECO:0007669"/>
    <property type="project" value="UniProtKB-ARBA"/>
</dbReference>
<dbReference type="Gene3D" id="1.10.238.150">
    <property type="entry name" value="Formin, FH3 diaphanous domain"/>
    <property type="match status" value="1"/>
</dbReference>
<dbReference type="Pfam" id="PF02181">
    <property type="entry name" value="FH2"/>
    <property type="match status" value="1"/>
</dbReference>
<dbReference type="GO" id="GO:0070649">
    <property type="term" value="P:formin-nucleated actin cable assembly"/>
    <property type="evidence" value="ECO:0007669"/>
    <property type="project" value="UniProtKB-ARBA"/>
</dbReference>
<feature type="compositionally biased region" description="Pro residues" evidence="4">
    <location>
        <begin position="1032"/>
        <end position="1044"/>
    </location>
</feature>
<dbReference type="GO" id="GO:0015629">
    <property type="term" value="C:actin cytoskeleton"/>
    <property type="evidence" value="ECO:0007669"/>
    <property type="project" value="UniProtKB-ARBA"/>
</dbReference>
<evidence type="ECO:0000259" key="5">
    <source>
        <dbReference type="PROSITE" id="PS51231"/>
    </source>
</evidence>
<dbReference type="Proteomes" id="UP001360560">
    <property type="component" value="Unassembled WGS sequence"/>
</dbReference>
<dbReference type="InterPro" id="IPR011989">
    <property type="entry name" value="ARM-like"/>
</dbReference>
<evidence type="ECO:0000259" key="6">
    <source>
        <dbReference type="PROSITE" id="PS51232"/>
    </source>
</evidence>
<protein>
    <submittedName>
        <fullName evidence="8">Formin</fullName>
    </submittedName>
</protein>
<dbReference type="GO" id="GO:0000131">
    <property type="term" value="C:incipient cellular bud site"/>
    <property type="evidence" value="ECO:0007669"/>
    <property type="project" value="UniProtKB-ARBA"/>
</dbReference>
<dbReference type="GO" id="GO:0005934">
    <property type="term" value="C:cellular bud tip"/>
    <property type="evidence" value="ECO:0007669"/>
    <property type="project" value="UniProtKB-ARBA"/>
</dbReference>
<dbReference type="InterPro" id="IPR014768">
    <property type="entry name" value="GBD/FH3_dom"/>
</dbReference>
<dbReference type="RefSeq" id="XP_064853154.1">
    <property type="nucleotide sequence ID" value="XM_064997082.1"/>
</dbReference>
<dbReference type="InterPro" id="IPR016024">
    <property type="entry name" value="ARM-type_fold"/>
</dbReference>
<feature type="region of interest" description="Disordered" evidence="4">
    <location>
        <begin position="98"/>
        <end position="121"/>
    </location>
</feature>
<feature type="compositionally biased region" description="Basic and acidic residues" evidence="4">
    <location>
        <begin position="1617"/>
        <end position="1648"/>
    </location>
</feature>
<sequence>MNSSRQGSSSLFSGLKKLASRNDNDGDSVYSYDKRRQPSISSSFSSLSTSNLSQHGQSLHTIDTKHSTAHSPPSPPGHRSSNFTLTYKDINALTDIKPIPSVKTHSTNNSYQSSKLGNLRNHSNSHLRAASTVSTNATDFQLKMPEDPAEIERRFKELMAKRDFKSLPQKAKDEMHNYSPAKKWMLIYQDALGDYQKQERRTKKGEESVTPEFYVKKLIDKTITLQQLNNLWVSLRTEPVDWVNRFIETQGEVVLCNVLQQLHTRTSHQTMSADEMLEREFSLIKCVKAILNIGEGADMAISSKVCVPAIMNALISPKLITRKTVTEMLIFLAHWKAPEGYKQVLAALGNLNGDSIYPYIKGMDKFLGKKKDRRESHMNGSSSKKPRIFEEWFHAVSETLDGRGKMGSLVGASEEFKANGQSGETQLSEYVLATMLLINSIATGGEDFRSRTHIRAKFRGAGVSRLFKRFQELGNDRVDDAIREFEEQAAMDYESLVKADRVGTNVNMNDPVSLVNQVWHKVKGSEAEGYFLSTMQHMFLAQADPMRSNDSKELSKSFRLIDGIVSGVSMHNTSSDEETSINIAIQRMFSGLQSDEMARRALQEAKEATKRAEEARAQRDELAKQLSVGANGMLEKLSKELEEQEIVLMRQKRMNDQLTVELDDLKRQHLSDKQQSELEMRELFVAINGNSAIDQPSGKNEILSEIQNRLMEKRIGYKKQSNTWNKTVEPNTRLRSLRDQMDDLGRQARELEMTDFQTHKKEAPPISFTSPVLYQQTQPRPVREDDLDKLSKLKKKLESLQQDSNDIIKYSSDERFAEIMRQKKYMAYDRLNQLSSSFQDFNIDFDIPETAVDKRNSLTSDFKSKLKDELDEVQRLKMQLQKRLEELSKNAQISEVDEENNESFQKLESKYIGGKSTQPSIGEVLSGHTILPEVKSGKANEAFNSVLSEIVNKKAGTAAPVDISIGKPNEAKPVAEDKSPEPVPVKGSSVPPPPPPLPPMLQPLSPETNKSPPPPPPPMPPMLSPVLSKAGSPPPPPPPMPPMLSPVLSKAGSPPPPPPPPLPQMLSPKSPPFSPNSPVPPPFPVGSAKFKRTSIGIATNDPFINYPRPKRKLKQLHWDKLDNTDNSVWDGISGETFANDLLDKGVFEEMEEMFAAKDAKKLASKKSSEVNKITFLARDINQQFNINLHAFSSLSDEDTVDRILTCHNSVLENINVLEFLSKREVVEVPNNLARNLEPYSTDWNRDSQKKPDKDPNELQRADRIYLELIYNLQHYWSSRIRALLVITTFEKDYSSLVTKLQQVDSAVEAVENSDNIRYVFNIILAFGNYMNDAGKQARGFKLSTLQRLSFMKDDKNSMTFLHYVEKIIRQVYPQFSQFLEDLKPVLQVAKLSIEVLENDCKDYSNSIKNVEDSLDIGNLSDPTLFHPKDRLLANVLPSLPDARRKSELLAEQAKIILNGFNRLMTFFGENTSDKFARDSFFGKFANFIHEYEKVQKENLSREEELRVYEQRKQSLEKSMAEKQKNSAADAQSNAVMDDLLEKLKQVGPSKGDPSSARRKALARKKLMEAKKSILDVTTSGLGIAAEESAENSIDYSSNTTVLTIDDSIKEEDEREEDAGKKEEAKHEVEHNGDEYEEVGKQEEKRDGEEEKSEEDEDEKNRKEESDTNSDDNTDKKEGDDHVEDDDGEGGDDVGARARNLLKSLRGSDISPSLGGEGLTAAQQLRKQKRLERLQQKQSHSEDESNEKAES</sequence>
<feature type="domain" description="DAD" evidence="5">
    <location>
        <begin position="1529"/>
        <end position="1561"/>
    </location>
</feature>
<feature type="coiled-coil region" evidence="3">
    <location>
        <begin position="1491"/>
        <end position="1525"/>
    </location>
</feature>
<dbReference type="GO" id="GO:0031267">
    <property type="term" value="F:small GTPase binding"/>
    <property type="evidence" value="ECO:0007669"/>
    <property type="project" value="InterPro"/>
</dbReference>
<dbReference type="Gene3D" id="1.20.58.2220">
    <property type="entry name" value="Formin, FH2 domain"/>
    <property type="match status" value="1"/>
</dbReference>
<dbReference type="SUPFAM" id="SSF101447">
    <property type="entry name" value="Formin homology 2 domain (FH2 domain)"/>
    <property type="match status" value="1"/>
</dbReference>
<dbReference type="PROSITE" id="PS51231">
    <property type="entry name" value="DAD"/>
    <property type="match status" value="1"/>
</dbReference>
<name>A0AAV5QMZ1_9ASCO</name>
<evidence type="ECO:0000313" key="9">
    <source>
        <dbReference type="Proteomes" id="UP001360560"/>
    </source>
</evidence>
<dbReference type="InterPro" id="IPR014767">
    <property type="entry name" value="DAD_dom"/>
</dbReference>
<keyword evidence="1 3" id="KW-0175">Coiled coil</keyword>
<feature type="domain" description="FH2" evidence="7">
    <location>
        <begin position="1103"/>
        <end position="1517"/>
    </location>
</feature>
<feature type="region of interest" description="Disordered" evidence="4">
    <location>
        <begin position="759"/>
        <end position="784"/>
    </location>
</feature>
<dbReference type="GeneID" id="90074133"/>
<dbReference type="GO" id="GO:0005938">
    <property type="term" value="C:cell cortex"/>
    <property type="evidence" value="ECO:0007669"/>
    <property type="project" value="UniProtKB-ARBA"/>
</dbReference>
<feature type="compositionally biased region" description="Low complexity" evidence="4">
    <location>
        <begin position="39"/>
        <end position="53"/>
    </location>
</feature>
<feature type="compositionally biased region" description="Pro residues" evidence="4">
    <location>
        <begin position="1053"/>
        <end position="1084"/>
    </location>
</feature>
<feature type="coiled-coil region" evidence="3">
    <location>
        <begin position="863"/>
        <end position="897"/>
    </location>
</feature>
<feature type="compositionally biased region" description="Basic and acidic residues" evidence="4">
    <location>
        <begin position="1730"/>
        <end position="1750"/>
    </location>
</feature>
<dbReference type="GO" id="GO:0032991">
    <property type="term" value="C:protein-containing complex"/>
    <property type="evidence" value="ECO:0007669"/>
    <property type="project" value="UniProtKB-ARBA"/>
</dbReference>
<comment type="similarity">
    <text evidence="2">Belongs to the formin homology family. BNI1 subfamily.</text>
</comment>
<dbReference type="GO" id="GO:0005935">
    <property type="term" value="C:cellular bud neck"/>
    <property type="evidence" value="ECO:0007669"/>
    <property type="project" value="UniProtKB-ARBA"/>
</dbReference>
<dbReference type="SUPFAM" id="SSF48371">
    <property type="entry name" value="ARM repeat"/>
    <property type="match status" value="1"/>
</dbReference>
<feature type="compositionally biased region" description="Acidic residues" evidence="4">
    <location>
        <begin position="1680"/>
        <end position="1691"/>
    </location>
</feature>
<dbReference type="InterPro" id="IPR051661">
    <property type="entry name" value="Actin_filament_regulator"/>
</dbReference>
<accession>A0AAV5QMZ1</accession>
<dbReference type="FunFam" id="1.25.10.10:FF:000898">
    <property type="entry name" value="Formin BNI1"/>
    <property type="match status" value="1"/>
</dbReference>
<dbReference type="PANTHER" id="PTHR47102">
    <property type="entry name" value="PROTEIN BNI1"/>
    <property type="match status" value="1"/>
</dbReference>
<dbReference type="PROSITE" id="PS51444">
    <property type="entry name" value="FH2"/>
    <property type="match status" value="1"/>
</dbReference>
<dbReference type="PROSITE" id="PS51232">
    <property type="entry name" value="GBD_FH3"/>
    <property type="match status" value="1"/>
</dbReference>
<dbReference type="GO" id="GO:0005522">
    <property type="term" value="F:profilin binding"/>
    <property type="evidence" value="ECO:0007669"/>
    <property type="project" value="UniProtKB-ARBA"/>
</dbReference>
<reference evidence="8 9" key="1">
    <citation type="journal article" date="2023" name="Elife">
        <title>Identification of key yeast species and microbe-microbe interactions impacting larval growth of Drosophila in the wild.</title>
        <authorList>
            <person name="Mure A."/>
            <person name="Sugiura Y."/>
            <person name="Maeda R."/>
            <person name="Honda K."/>
            <person name="Sakurai N."/>
            <person name="Takahashi Y."/>
            <person name="Watada M."/>
            <person name="Katoh T."/>
            <person name="Gotoh A."/>
            <person name="Gotoh Y."/>
            <person name="Taniguchi I."/>
            <person name="Nakamura K."/>
            <person name="Hayashi T."/>
            <person name="Katayama T."/>
            <person name="Uemura T."/>
            <person name="Hattori Y."/>
        </authorList>
    </citation>
    <scope>NUCLEOTIDE SEQUENCE [LARGE SCALE GENOMIC DNA]</scope>
    <source>
        <strain evidence="8 9">SC-9</strain>
    </source>
</reference>
<dbReference type="FunFam" id="6.10.30.50:FF:000001">
    <property type="entry name" value="Cytokinesis sepA protein"/>
    <property type="match status" value="1"/>
</dbReference>
<feature type="compositionally biased region" description="Pro residues" evidence="4">
    <location>
        <begin position="1011"/>
        <end position="1023"/>
    </location>
</feature>
<dbReference type="InterPro" id="IPR015425">
    <property type="entry name" value="FH2_Formin"/>
</dbReference>
<proteinExistence type="inferred from homology"/>
<dbReference type="Gene3D" id="1.25.10.10">
    <property type="entry name" value="Leucine-rich Repeat Variant"/>
    <property type="match status" value="1"/>
</dbReference>
<feature type="compositionally biased region" description="Low complexity" evidence="4">
    <location>
        <begin position="1"/>
        <end position="17"/>
    </location>
</feature>
<feature type="domain" description="GBD/FH3" evidence="6">
    <location>
        <begin position="143"/>
        <end position="576"/>
    </location>
</feature>
<dbReference type="GO" id="GO:1903475">
    <property type="term" value="P:mitotic actomyosin contractile ring assembly"/>
    <property type="evidence" value="ECO:0007669"/>
    <property type="project" value="UniProtKB-ARBA"/>
</dbReference>
<dbReference type="InterPro" id="IPR010473">
    <property type="entry name" value="GTPase-bd"/>
</dbReference>
<feature type="compositionally biased region" description="Polar residues" evidence="4">
    <location>
        <begin position="767"/>
        <end position="779"/>
    </location>
</feature>
<feature type="region of interest" description="Disordered" evidence="4">
    <location>
        <begin position="1"/>
        <end position="83"/>
    </location>
</feature>
<dbReference type="Pfam" id="PF06371">
    <property type="entry name" value="Drf_GBD"/>
    <property type="match status" value="1"/>
</dbReference>
<feature type="region of interest" description="Disordered" evidence="4">
    <location>
        <begin position="1604"/>
        <end position="1750"/>
    </location>
</feature>
<dbReference type="SMART" id="SM00498">
    <property type="entry name" value="FH2"/>
    <property type="match status" value="1"/>
</dbReference>